<dbReference type="AlphaFoldDB" id="A0A3B1DAB7"/>
<feature type="region of interest" description="Disordered" evidence="1">
    <location>
        <begin position="1"/>
        <end position="20"/>
    </location>
</feature>
<proteinExistence type="predicted"/>
<organism evidence="2">
    <name type="scientific">hydrothermal vent metagenome</name>
    <dbReference type="NCBI Taxonomy" id="652676"/>
    <lineage>
        <taxon>unclassified sequences</taxon>
        <taxon>metagenomes</taxon>
        <taxon>ecological metagenomes</taxon>
    </lineage>
</organism>
<feature type="region of interest" description="Disordered" evidence="1">
    <location>
        <begin position="58"/>
        <end position="93"/>
    </location>
</feature>
<feature type="region of interest" description="Disordered" evidence="1">
    <location>
        <begin position="109"/>
        <end position="144"/>
    </location>
</feature>
<sequence length="186" mass="19879">MCHSSKPNPTPLIRGSQGRSASEKVYQRCGAWWQRTTRRGLGATLLGVVVMLAGTPSADAQSENPHENPHKNPLGDLLGKPQPLQHRLPTPAEGMAAYETLEGWVRTWDNPGLSSPQSNQERGLSSPHETQKRGLSSPRVPSPAIRVTLYQQGRLIGAATRLAETPGGADLLAATAAEAMHAAART</sequence>
<reference evidence="2" key="1">
    <citation type="submission" date="2018-06" db="EMBL/GenBank/DDBJ databases">
        <authorList>
            <person name="Zhirakovskaya E."/>
        </authorList>
    </citation>
    <scope>NUCLEOTIDE SEQUENCE</scope>
</reference>
<evidence type="ECO:0000313" key="2">
    <source>
        <dbReference type="EMBL" id="VAX39796.1"/>
    </source>
</evidence>
<protein>
    <submittedName>
        <fullName evidence="2">Uncharacterized protein</fullName>
    </submittedName>
</protein>
<dbReference type="EMBL" id="UOGK01000287">
    <property type="protein sequence ID" value="VAX39796.1"/>
    <property type="molecule type" value="Genomic_DNA"/>
</dbReference>
<evidence type="ECO:0000256" key="1">
    <source>
        <dbReference type="SAM" id="MobiDB-lite"/>
    </source>
</evidence>
<feature type="compositionally biased region" description="Polar residues" evidence="1">
    <location>
        <begin position="112"/>
        <end position="123"/>
    </location>
</feature>
<name>A0A3B1DAB7_9ZZZZ</name>
<feature type="non-terminal residue" evidence="2">
    <location>
        <position position="186"/>
    </location>
</feature>
<accession>A0A3B1DAB7</accession>
<gene>
    <name evidence="2" type="ORF">MNBD_PLANCTO03-1956</name>
</gene>